<feature type="domain" description="Major facilitator superfamily (MFS) profile" evidence="7">
    <location>
        <begin position="13"/>
        <end position="306"/>
    </location>
</feature>
<proteinExistence type="predicted"/>
<dbReference type="PANTHER" id="PTHR23501:SF191">
    <property type="entry name" value="VACUOLAR BASIC AMINO ACID TRANSPORTER 4"/>
    <property type="match status" value="1"/>
</dbReference>
<reference evidence="8" key="1">
    <citation type="submission" date="2022-11" db="EMBL/GenBank/DDBJ databases">
        <authorList>
            <person name="Petersen C."/>
        </authorList>
    </citation>
    <scope>NUCLEOTIDE SEQUENCE</scope>
    <source>
        <strain evidence="8">IBT 23319</strain>
    </source>
</reference>
<keyword evidence="9" id="KW-1185">Reference proteome</keyword>
<dbReference type="Proteomes" id="UP001147733">
    <property type="component" value="Unassembled WGS sequence"/>
</dbReference>
<dbReference type="GO" id="GO:0000329">
    <property type="term" value="C:fungal-type vacuole membrane"/>
    <property type="evidence" value="ECO:0007669"/>
    <property type="project" value="TreeGrafter"/>
</dbReference>
<dbReference type="EMBL" id="JAPQKT010000002">
    <property type="protein sequence ID" value="KAJ5241223.1"/>
    <property type="molecule type" value="Genomic_DNA"/>
</dbReference>
<evidence type="ECO:0000256" key="5">
    <source>
        <dbReference type="ARBA" id="ARBA00023136"/>
    </source>
</evidence>
<sequence length="306" mass="34481">MGSFTPPKLLVILGPALLTGLFGKAFDIAFLSNNYVRIASELNHYKDATWMHVKASICSALFIPLHTHLLRLFRIRRAMLVAYFFFAVGTGLSGISTSYWQLLASRFIIGLGNSGISLFSMIVINEIVGIKQLALWESFVLCLEMGTSMAAGPVCGWISAKYTWHSVFYLEFIFAAIGFVVLYISFARLSSYPEFSESMLLKCVAVPIISLTLGDNFLEWSSPVEIELLISDLQRLRLSYLFLDLRPDFAKVASSMPYFERRKAMEVTNSSIILCDRNIRRRFGNGNSIYDHTSTFKVKCSIEPCF</sequence>
<keyword evidence="3 6" id="KW-0812">Transmembrane</keyword>
<dbReference type="InterPro" id="IPR011701">
    <property type="entry name" value="MFS"/>
</dbReference>
<dbReference type="Pfam" id="PF07690">
    <property type="entry name" value="MFS_1"/>
    <property type="match status" value="1"/>
</dbReference>
<organism evidence="8 9">
    <name type="scientific">Penicillium citrinum</name>
    <dbReference type="NCBI Taxonomy" id="5077"/>
    <lineage>
        <taxon>Eukaryota</taxon>
        <taxon>Fungi</taxon>
        <taxon>Dikarya</taxon>
        <taxon>Ascomycota</taxon>
        <taxon>Pezizomycotina</taxon>
        <taxon>Eurotiomycetes</taxon>
        <taxon>Eurotiomycetidae</taxon>
        <taxon>Eurotiales</taxon>
        <taxon>Aspergillaceae</taxon>
        <taxon>Penicillium</taxon>
    </lineage>
</organism>
<feature type="transmembrane region" description="Helical" evidence="6">
    <location>
        <begin position="80"/>
        <end position="101"/>
    </location>
</feature>
<dbReference type="SUPFAM" id="SSF103473">
    <property type="entry name" value="MFS general substrate transporter"/>
    <property type="match status" value="1"/>
</dbReference>
<evidence type="ECO:0000256" key="1">
    <source>
        <dbReference type="ARBA" id="ARBA00004127"/>
    </source>
</evidence>
<evidence type="ECO:0000256" key="4">
    <source>
        <dbReference type="ARBA" id="ARBA00022989"/>
    </source>
</evidence>
<evidence type="ECO:0000256" key="2">
    <source>
        <dbReference type="ARBA" id="ARBA00022448"/>
    </source>
</evidence>
<dbReference type="RefSeq" id="XP_056504228.1">
    <property type="nucleotide sequence ID" value="XM_056641734.1"/>
</dbReference>
<gene>
    <name evidence="8" type="ORF">N7469_002814</name>
</gene>
<comment type="subcellular location">
    <subcellularLocation>
        <location evidence="1">Endomembrane system</location>
        <topology evidence="1">Multi-pass membrane protein</topology>
    </subcellularLocation>
</comment>
<dbReference type="Gene3D" id="1.20.1250.20">
    <property type="entry name" value="MFS general substrate transporter like domains"/>
    <property type="match status" value="1"/>
</dbReference>
<evidence type="ECO:0000259" key="7">
    <source>
        <dbReference type="PROSITE" id="PS50850"/>
    </source>
</evidence>
<evidence type="ECO:0000256" key="3">
    <source>
        <dbReference type="ARBA" id="ARBA00022692"/>
    </source>
</evidence>
<dbReference type="AlphaFoldDB" id="A0A9W9TUL5"/>
<dbReference type="InterPro" id="IPR020846">
    <property type="entry name" value="MFS_dom"/>
</dbReference>
<feature type="transmembrane region" description="Helical" evidence="6">
    <location>
        <begin position="166"/>
        <end position="186"/>
    </location>
</feature>
<dbReference type="OrthoDB" id="3552444at2759"/>
<protein>
    <submittedName>
        <fullName evidence="8">Major facilitator superfamily domain-containing protein</fullName>
    </submittedName>
</protein>
<name>A0A9W9TUL5_PENCI</name>
<comment type="caution">
    <text evidence="8">The sequence shown here is derived from an EMBL/GenBank/DDBJ whole genome shotgun (WGS) entry which is preliminary data.</text>
</comment>
<dbReference type="PROSITE" id="PS50850">
    <property type="entry name" value="MFS"/>
    <property type="match status" value="1"/>
</dbReference>
<dbReference type="PANTHER" id="PTHR23501">
    <property type="entry name" value="MAJOR FACILITATOR SUPERFAMILY"/>
    <property type="match status" value="1"/>
</dbReference>
<dbReference type="GO" id="GO:0015174">
    <property type="term" value="F:basic amino acid transmembrane transporter activity"/>
    <property type="evidence" value="ECO:0007669"/>
    <property type="project" value="TreeGrafter"/>
</dbReference>
<feature type="transmembrane region" description="Helical" evidence="6">
    <location>
        <begin position="140"/>
        <end position="160"/>
    </location>
</feature>
<evidence type="ECO:0000313" key="8">
    <source>
        <dbReference type="EMBL" id="KAJ5241223.1"/>
    </source>
</evidence>
<keyword evidence="4 6" id="KW-1133">Transmembrane helix</keyword>
<dbReference type="InterPro" id="IPR036259">
    <property type="entry name" value="MFS_trans_sf"/>
</dbReference>
<reference evidence="8" key="2">
    <citation type="journal article" date="2023" name="IMA Fungus">
        <title>Comparative genomic study of the Penicillium genus elucidates a diverse pangenome and 15 lateral gene transfer events.</title>
        <authorList>
            <person name="Petersen C."/>
            <person name="Sorensen T."/>
            <person name="Nielsen M.R."/>
            <person name="Sondergaard T.E."/>
            <person name="Sorensen J.L."/>
            <person name="Fitzpatrick D.A."/>
            <person name="Frisvad J.C."/>
            <person name="Nielsen K.L."/>
        </authorList>
    </citation>
    <scope>NUCLEOTIDE SEQUENCE</scope>
    <source>
        <strain evidence="8">IBT 23319</strain>
    </source>
</reference>
<evidence type="ECO:0000313" key="9">
    <source>
        <dbReference type="Proteomes" id="UP001147733"/>
    </source>
</evidence>
<dbReference type="GO" id="GO:0005886">
    <property type="term" value="C:plasma membrane"/>
    <property type="evidence" value="ECO:0007669"/>
    <property type="project" value="TreeGrafter"/>
</dbReference>
<dbReference type="GO" id="GO:0012505">
    <property type="term" value="C:endomembrane system"/>
    <property type="evidence" value="ECO:0007669"/>
    <property type="project" value="UniProtKB-SubCell"/>
</dbReference>
<feature type="transmembrane region" description="Helical" evidence="6">
    <location>
        <begin position="107"/>
        <end position="128"/>
    </location>
</feature>
<feature type="transmembrane region" description="Helical" evidence="6">
    <location>
        <begin position="49"/>
        <end position="73"/>
    </location>
</feature>
<accession>A0A9W9TUL5</accession>
<keyword evidence="5 6" id="KW-0472">Membrane</keyword>
<dbReference type="GeneID" id="81380901"/>
<keyword evidence="2" id="KW-0813">Transport</keyword>
<evidence type="ECO:0000256" key="6">
    <source>
        <dbReference type="SAM" id="Phobius"/>
    </source>
</evidence>